<feature type="region of interest" description="Disordered" evidence="1">
    <location>
        <begin position="1"/>
        <end position="23"/>
    </location>
</feature>
<dbReference type="AlphaFoldDB" id="A0AAV0WUV5"/>
<feature type="compositionally biased region" description="Polar residues" evidence="1">
    <location>
        <begin position="1"/>
        <end position="10"/>
    </location>
</feature>
<proteinExistence type="predicted"/>
<dbReference type="Proteomes" id="UP001160148">
    <property type="component" value="Unassembled WGS sequence"/>
</dbReference>
<evidence type="ECO:0000313" key="3">
    <source>
        <dbReference type="Proteomes" id="UP001160148"/>
    </source>
</evidence>
<evidence type="ECO:0000313" key="2">
    <source>
        <dbReference type="EMBL" id="CAI6359647.1"/>
    </source>
</evidence>
<name>A0AAV0WUV5_9HEMI</name>
<reference evidence="2 3" key="1">
    <citation type="submission" date="2023-01" db="EMBL/GenBank/DDBJ databases">
        <authorList>
            <person name="Whitehead M."/>
        </authorList>
    </citation>
    <scope>NUCLEOTIDE SEQUENCE [LARGE SCALE GENOMIC DNA]</scope>
</reference>
<comment type="caution">
    <text evidence="2">The sequence shown here is derived from an EMBL/GenBank/DDBJ whole genome shotgun (WGS) entry which is preliminary data.</text>
</comment>
<accession>A0AAV0WUV5</accession>
<keyword evidence="3" id="KW-1185">Reference proteome</keyword>
<dbReference type="EMBL" id="CARXXK010000002">
    <property type="protein sequence ID" value="CAI6359647.1"/>
    <property type="molecule type" value="Genomic_DNA"/>
</dbReference>
<organism evidence="2 3">
    <name type="scientific">Macrosiphum euphorbiae</name>
    <name type="common">potato aphid</name>
    <dbReference type="NCBI Taxonomy" id="13131"/>
    <lineage>
        <taxon>Eukaryota</taxon>
        <taxon>Metazoa</taxon>
        <taxon>Ecdysozoa</taxon>
        <taxon>Arthropoda</taxon>
        <taxon>Hexapoda</taxon>
        <taxon>Insecta</taxon>
        <taxon>Pterygota</taxon>
        <taxon>Neoptera</taxon>
        <taxon>Paraneoptera</taxon>
        <taxon>Hemiptera</taxon>
        <taxon>Sternorrhyncha</taxon>
        <taxon>Aphidomorpha</taxon>
        <taxon>Aphidoidea</taxon>
        <taxon>Aphididae</taxon>
        <taxon>Macrosiphini</taxon>
        <taxon>Macrosiphum</taxon>
    </lineage>
</organism>
<evidence type="ECO:0000256" key="1">
    <source>
        <dbReference type="SAM" id="MobiDB-lite"/>
    </source>
</evidence>
<protein>
    <submittedName>
        <fullName evidence="2">Uncharacterized protein</fullName>
    </submittedName>
</protein>
<sequence length="98" mass="10248">MGDTSASQTGPDAGTEPSRTSNHDRIYSTAKALGAIVKVQDGGISLLGTKAKALEAVIPKLLSDEAKDTIKELLSVVSALQESREKIGHCLQPTGVHH</sequence>
<gene>
    <name evidence="2" type="ORF">MEUPH1_LOCUS15037</name>
</gene>